<proteinExistence type="predicted"/>
<evidence type="ECO:0000313" key="3">
    <source>
        <dbReference type="Proteomes" id="UP000291084"/>
    </source>
</evidence>
<dbReference type="Proteomes" id="UP000291084">
    <property type="component" value="Chromosome 1"/>
</dbReference>
<reference evidence="2 3" key="1">
    <citation type="journal article" date="2015" name="Sci. Rep.">
        <title>The power of single molecule real-time sequencing technology in the de novo assembly of a eukaryotic genome.</title>
        <authorList>
            <person name="Sakai H."/>
            <person name="Naito K."/>
            <person name="Ogiso-Tanaka E."/>
            <person name="Takahashi Y."/>
            <person name="Iseki K."/>
            <person name="Muto C."/>
            <person name="Satou K."/>
            <person name="Teruya K."/>
            <person name="Shiroma A."/>
            <person name="Shimoji M."/>
            <person name="Hirano T."/>
            <person name="Itoh T."/>
            <person name="Kaga A."/>
            <person name="Tomooka N."/>
        </authorList>
    </citation>
    <scope>NUCLEOTIDE SEQUENCE [LARGE SCALE GENOMIC DNA]</scope>
    <source>
        <strain evidence="3">cv. Shumari</strain>
    </source>
</reference>
<gene>
    <name evidence="2" type="primary">Vigan.01G029300</name>
    <name evidence="2" type="ORF">VIGAN_01029300</name>
</gene>
<accession>A0A0S3QX03</accession>
<feature type="region of interest" description="Disordered" evidence="1">
    <location>
        <begin position="1"/>
        <end position="32"/>
    </location>
</feature>
<dbReference type="AlphaFoldDB" id="A0A0S3QX03"/>
<protein>
    <submittedName>
        <fullName evidence="2">Uncharacterized protein</fullName>
    </submittedName>
</protein>
<organism evidence="2 3">
    <name type="scientific">Vigna angularis var. angularis</name>
    <dbReference type="NCBI Taxonomy" id="157739"/>
    <lineage>
        <taxon>Eukaryota</taxon>
        <taxon>Viridiplantae</taxon>
        <taxon>Streptophyta</taxon>
        <taxon>Embryophyta</taxon>
        <taxon>Tracheophyta</taxon>
        <taxon>Spermatophyta</taxon>
        <taxon>Magnoliopsida</taxon>
        <taxon>eudicotyledons</taxon>
        <taxon>Gunneridae</taxon>
        <taxon>Pentapetalae</taxon>
        <taxon>rosids</taxon>
        <taxon>fabids</taxon>
        <taxon>Fabales</taxon>
        <taxon>Fabaceae</taxon>
        <taxon>Papilionoideae</taxon>
        <taxon>50 kb inversion clade</taxon>
        <taxon>NPAAA clade</taxon>
        <taxon>indigoferoid/millettioid clade</taxon>
        <taxon>Phaseoleae</taxon>
        <taxon>Vigna</taxon>
    </lineage>
</organism>
<keyword evidence="3" id="KW-1185">Reference proteome</keyword>
<dbReference type="EMBL" id="AP015034">
    <property type="protein sequence ID" value="BAT72851.1"/>
    <property type="molecule type" value="Genomic_DNA"/>
</dbReference>
<name>A0A0S3QX03_PHAAN</name>
<sequence length="130" mass="14885">MNLREKERRGEGLKRGSEEGGEKVREKRVGRTEEAMGTTLTIGVRKLVFVLLVLCVVWMDEAEEKRKRREVKRRLIGNRQRLSLPGVKGFTLHPSSCCFELLHIHTIRMVKSDDVECSLGQELEGENPVV</sequence>
<evidence type="ECO:0000313" key="2">
    <source>
        <dbReference type="EMBL" id="BAT72851.1"/>
    </source>
</evidence>
<evidence type="ECO:0000256" key="1">
    <source>
        <dbReference type="SAM" id="MobiDB-lite"/>
    </source>
</evidence>